<proteinExistence type="predicted"/>
<dbReference type="Gene3D" id="1.10.10.10">
    <property type="entry name" value="Winged helix-like DNA-binding domain superfamily/Winged helix DNA-binding domain"/>
    <property type="match status" value="1"/>
</dbReference>
<name>A0ABW4S681_9RHOB</name>
<evidence type="ECO:0000256" key="3">
    <source>
        <dbReference type="ARBA" id="ARBA00023163"/>
    </source>
</evidence>
<keyword evidence="1" id="KW-0805">Transcription regulation</keyword>
<keyword evidence="3" id="KW-0804">Transcription</keyword>
<evidence type="ECO:0000313" key="6">
    <source>
        <dbReference type="Proteomes" id="UP001597353"/>
    </source>
</evidence>
<evidence type="ECO:0000313" key="5">
    <source>
        <dbReference type="EMBL" id="MFD1912909.1"/>
    </source>
</evidence>
<reference evidence="6" key="1">
    <citation type="journal article" date="2019" name="Int. J. Syst. Evol. Microbiol.">
        <title>The Global Catalogue of Microorganisms (GCM) 10K type strain sequencing project: providing services to taxonomists for standard genome sequencing and annotation.</title>
        <authorList>
            <consortium name="The Broad Institute Genomics Platform"/>
            <consortium name="The Broad Institute Genome Sequencing Center for Infectious Disease"/>
            <person name="Wu L."/>
            <person name="Ma J."/>
        </authorList>
    </citation>
    <scope>NUCLEOTIDE SEQUENCE [LARGE SCALE GENOMIC DNA]</scope>
    <source>
        <strain evidence="6">CGMCC 4.7242</strain>
    </source>
</reference>
<dbReference type="RefSeq" id="WP_390261875.1">
    <property type="nucleotide sequence ID" value="NZ_JBHUGH010000009.1"/>
</dbReference>
<dbReference type="InterPro" id="IPR023187">
    <property type="entry name" value="Tscrpt_reg_MarR-type_CS"/>
</dbReference>
<comment type="caution">
    <text evidence="5">The sequence shown here is derived from an EMBL/GenBank/DDBJ whole genome shotgun (WGS) entry which is preliminary data.</text>
</comment>
<keyword evidence="6" id="KW-1185">Reference proteome</keyword>
<dbReference type="InterPro" id="IPR036388">
    <property type="entry name" value="WH-like_DNA-bd_sf"/>
</dbReference>
<dbReference type="PROSITE" id="PS50995">
    <property type="entry name" value="HTH_MARR_2"/>
    <property type="match status" value="1"/>
</dbReference>
<evidence type="ECO:0000256" key="1">
    <source>
        <dbReference type="ARBA" id="ARBA00023015"/>
    </source>
</evidence>
<keyword evidence="2" id="KW-0238">DNA-binding</keyword>
<dbReference type="SMART" id="SM00347">
    <property type="entry name" value="HTH_MARR"/>
    <property type="match status" value="1"/>
</dbReference>
<gene>
    <name evidence="5" type="ORF">ACFSGJ_11875</name>
</gene>
<dbReference type="SUPFAM" id="SSF46785">
    <property type="entry name" value="Winged helix' DNA-binding domain"/>
    <property type="match status" value="1"/>
</dbReference>
<dbReference type="EMBL" id="JBHUGH010000009">
    <property type="protein sequence ID" value="MFD1912909.1"/>
    <property type="molecule type" value="Genomic_DNA"/>
</dbReference>
<protein>
    <submittedName>
        <fullName evidence="5">MarR family winged helix-turn-helix transcriptional regulator</fullName>
    </submittedName>
</protein>
<dbReference type="Pfam" id="PF12802">
    <property type="entry name" value="MarR_2"/>
    <property type="match status" value="1"/>
</dbReference>
<dbReference type="InterPro" id="IPR039422">
    <property type="entry name" value="MarR/SlyA-like"/>
</dbReference>
<evidence type="ECO:0000256" key="2">
    <source>
        <dbReference type="ARBA" id="ARBA00023125"/>
    </source>
</evidence>
<dbReference type="PANTHER" id="PTHR33164">
    <property type="entry name" value="TRANSCRIPTIONAL REGULATOR, MARR FAMILY"/>
    <property type="match status" value="1"/>
</dbReference>
<dbReference type="PROSITE" id="PS01117">
    <property type="entry name" value="HTH_MARR_1"/>
    <property type="match status" value="1"/>
</dbReference>
<dbReference type="Proteomes" id="UP001597353">
    <property type="component" value="Unassembled WGS sequence"/>
</dbReference>
<feature type="domain" description="HTH marR-type" evidence="4">
    <location>
        <begin position="1"/>
        <end position="139"/>
    </location>
</feature>
<dbReference type="PANTHER" id="PTHR33164:SF43">
    <property type="entry name" value="HTH-TYPE TRANSCRIPTIONAL REPRESSOR YETL"/>
    <property type="match status" value="1"/>
</dbReference>
<accession>A0ABW4S681</accession>
<dbReference type="InterPro" id="IPR000835">
    <property type="entry name" value="HTH_MarR-typ"/>
</dbReference>
<dbReference type="InterPro" id="IPR036390">
    <property type="entry name" value="WH_DNA-bd_sf"/>
</dbReference>
<dbReference type="PRINTS" id="PR00598">
    <property type="entry name" value="HTHMARR"/>
</dbReference>
<organism evidence="5 6">
    <name type="scientific">Halodurantibacterium flavum</name>
    <dbReference type="NCBI Taxonomy" id="1382802"/>
    <lineage>
        <taxon>Bacteria</taxon>
        <taxon>Pseudomonadati</taxon>
        <taxon>Pseudomonadota</taxon>
        <taxon>Alphaproteobacteria</taxon>
        <taxon>Rhodobacterales</taxon>
        <taxon>Paracoccaceae</taxon>
        <taxon>Halodurantibacterium</taxon>
    </lineage>
</organism>
<sequence>MKTSPDDQAIRLAAALDGFARRFKLAAAGAGKPLAEIDRQILHHVAANPDCGPTELARHFAMPMTTISSATDRLAKRGLLLRLRPAEDRRAVALRLSDAGAAFVAAQTEAYTAMFRAMLDRLTPQERTSLVAMMEKIHKYET</sequence>
<evidence type="ECO:0000259" key="4">
    <source>
        <dbReference type="PROSITE" id="PS50995"/>
    </source>
</evidence>